<dbReference type="EMBL" id="JBHUIY010000023">
    <property type="protein sequence ID" value="MFD2234530.1"/>
    <property type="molecule type" value="Genomic_DNA"/>
</dbReference>
<protein>
    <submittedName>
        <fullName evidence="3">F0F1 ATP synthase subunit epsilon</fullName>
    </submittedName>
</protein>
<evidence type="ECO:0000259" key="2">
    <source>
        <dbReference type="Pfam" id="PF02823"/>
    </source>
</evidence>
<evidence type="ECO:0000256" key="1">
    <source>
        <dbReference type="ARBA" id="ARBA00023196"/>
    </source>
</evidence>
<comment type="caution">
    <text evidence="3">The sequence shown here is derived from an EMBL/GenBank/DDBJ whole genome shotgun (WGS) entry which is preliminary data.</text>
</comment>
<dbReference type="NCBIfam" id="NF009981">
    <property type="entry name" value="PRK13447.1"/>
    <property type="match status" value="1"/>
</dbReference>
<keyword evidence="1" id="KW-0066">ATP synthesis</keyword>
<dbReference type="RefSeq" id="WP_377316837.1">
    <property type="nucleotide sequence ID" value="NZ_JBHUIY010000023.1"/>
</dbReference>
<sequence length="136" mass="14540">MKLVIATPTRILVERDDVAALRAEDATGWFGLRPGHADFLTVLEPSVVSWSDQGGAEHYAAVRGGVLTVRGGAEIEIASREAFVGADLDQVEESLAALAARDRDARAEARAGAAHLEAAALRHLRDYLATLPGERR</sequence>
<reference evidence="4" key="1">
    <citation type="journal article" date="2019" name="Int. J. Syst. Evol. Microbiol.">
        <title>The Global Catalogue of Microorganisms (GCM) 10K type strain sequencing project: providing services to taxonomists for standard genome sequencing and annotation.</title>
        <authorList>
            <consortium name="The Broad Institute Genomics Platform"/>
            <consortium name="The Broad Institute Genome Sequencing Center for Infectious Disease"/>
            <person name="Wu L."/>
            <person name="Ma J."/>
        </authorList>
    </citation>
    <scope>NUCLEOTIDE SEQUENCE [LARGE SCALE GENOMIC DNA]</scope>
    <source>
        <strain evidence="4">KCTC 15012</strain>
    </source>
</reference>
<organism evidence="3 4">
    <name type="scientific">Phaeospirillum tilakii</name>
    <dbReference type="NCBI Taxonomy" id="741673"/>
    <lineage>
        <taxon>Bacteria</taxon>
        <taxon>Pseudomonadati</taxon>
        <taxon>Pseudomonadota</taxon>
        <taxon>Alphaproteobacteria</taxon>
        <taxon>Rhodospirillales</taxon>
        <taxon>Rhodospirillaceae</taxon>
        <taxon>Phaeospirillum</taxon>
    </lineage>
</organism>
<dbReference type="InterPro" id="IPR020546">
    <property type="entry name" value="ATP_synth_F1_dsu/esu_N"/>
</dbReference>
<dbReference type="NCBIfam" id="TIGR03166">
    <property type="entry name" value="alt_F1F0_F1_eps"/>
    <property type="match status" value="1"/>
</dbReference>
<dbReference type="Proteomes" id="UP001597296">
    <property type="component" value="Unassembled WGS sequence"/>
</dbReference>
<evidence type="ECO:0000313" key="3">
    <source>
        <dbReference type="EMBL" id="MFD2234530.1"/>
    </source>
</evidence>
<keyword evidence="4" id="KW-1185">Reference proteome</keyword>
<proteinExistence type="predicted"/>
<evidence type="ECO:0000313" key="4">
    <source>
        <dbReference type="Proteomes" id="UP001597296"/>
    </source>
</evidence>
<feature type="domain" description="ATP synthase F1 complex delta/epsilon subunit N-terminal" evidence="2">
    <location>
        <begin position="1"/>
        <end position="81"/>
    </location>
</feature>
<dbReference type="Pfam" id="PF02823">
    <property type="entry name" value="ATP-synt_DE_N"/>
    <property type="match status" value="1"/>
</dbReference>
<dbReference type="InterPro" id="IPR036771">
    <property type="entry name" value="ATPsynth_dsu/esu_N"/>
</dbReference>
<dbReference type="SUPFAM" id="SSF51344">
    <property type="entry name" value="Epsilon subunit of F1F0-ATP synthase N-terminal domain"/>
    <property type="match status" value="1"/>
</dbReference>
<accession>A0ABW5CB92</accession>
<keyword evidence="1" id="KW-0139">CF(1)</keyword>
<dbReference type="InterPro" id="IPR024037">
    <property type="entry name" value="Alt_ATP_synth_F1_esu"/>
</dbReference>
<gene>
    <name evidence="3" type="ORF">ACFSNB_12000</name>
</gene>
<dbReference type="Gene3D" id="2.60.15.10">
    <property type="entry name" value="F0F1 ATP synthase delta/epsilon subunit, N-terminal"/>
    <property type="match status" value="1"/>
</dbReference>
<name>A0ABW5CB92_9PROT</name>